<dbReference type="Gene3D" id="2.40.50.100">
    <property type="match status" value="1"/>
</dbReference>
<dbReference type="NCBIfam" id="NF005457">
    <property type="entry name" value="PRK07051.1"/>
    <property type="match status" value="1"/>
</dbReference>
<reference evidence="2 5" key="1">
    <citation type="journal article" date="2020" name="Science">
        <title>Unexpected conservation and global transmission of agrobacterial virulence plasmids.</title>
        <authorList>
            <person name="Weisberg A.J."/>
            <person name="Davis E.W. 2nd"/>
            <person name="Tabima J."/>
            <person name="Belcher M.S."/>
            <person name="Miller M."/>
            <person name="Kuo C.H."/>
            <person name="Loper J.E."/>
            <person name="Grunwald N.J."/>
            <person name="Putnam M.L."/>
            <person name="Chang J.H."/>
        </authorList>
    </citation>
    <scope>NUCLEOTIDE SEQUENCE [LARGE SCALE GENOMIC DNA]</scope>
    <source>
        <strain evidence="2 5">A19/93</strain>
    </source>
</reference>
<reference evidence="3" key="2">
    <citation type="submission" date="2020-02" db="EMBL/GenBank/DDBJ databases">
        <title>Unexpected conservation and global transmission of agrobacterial virulence plasmids.</title>
        <authorList>
            <person name="Weisberg A.J."/>
            <person name="Davis E.W. II"/>
            <person name="Tabima J.R."/>
            <person name="Belcher M.S."/>
            <person name="Miller M."/>
            <person name="Kuo C.-H."/>
            <person name="Loper J.E."/>
            <person name="Grunwald N.J."/>
            <person name="Putnam M.L."/>
            <person name="Chang J.H."/>
        </authorList>
    </citation>
    <scope>NUCLEOTIDE SEQUENCE</scope>
    <source>
        <strain evidence="3">W2/73</strain>
        <plasmid evidence="3">pW2_73_1</plasmid>
    </source>
</reference>
<dbReference type="InterPro" id="IPR011053">
    <property type="entry name" value="Single_hybrid_motif"/>
</dbReference>
<dbReference type="Proteomes" id="UP000822331">
    <property type="component" value="Unassembled WGS sequence"/>
</dbReference>
<evidence type="ECO:0000313" key="2">
    <source>
        <dbReference type="EMBL" id="NTF39728.1"/>
    </source>
</evidence>
<dbReference type="EMBL" id="CP049208">
    <property type="protein sequence ID" value="QTG03495.1"/>
    <property type="molecule type" value="Genomic_DNA"/>
</dbReference>
<dbReference type="SUPFAM" id="SSF51230">
    <property type="entry name" value="Single hybrid motif"/>
    <property type="match status" value="1"/>
</dbReference>
<feature type="domain" description="Lipoyl-binding" evidence="1">
    <location>
        <begin position="3"/>
        <end position="76"/>
    </location>
</feature>
<keyword evidence="5" id="KW-1185">Reference proteome</keyword>
<dbReference type="CDD" id="cd06850">
    <property type="entry name" value="biotinyl_domain"/>
    <property type="match status" value="1"/>
</dbReference>
<evidence type="ECO:0000313" key="3">
    <source>
        <dbReference type="EMBL" id="QTG03495.1"/>
    </source>
</evidence>
<gene>
    <name evidence="2" type="ORF">G6L72_23860</name>
    <name evidence="3" type="ORF">G6M88_23545</name>
</gene>
<proteinExistence type="predicted"/>
<dbReference type="Pfam" id="PF00364">
    <property type="entry name" value="Biotin_lipoyl"/>
    <property type="match status" value="1"/>
</dbReference>
<sequence length="82" mass="8837">MKTVLAPLPGTFYQKPVEDHPNFKSEADKVALGDAIGLIEVMKSFTSVNATDAGTFVRYLIDNEDAVMAGDAICEIDTGDKE</sequence>
<keyword evidence="3" id="KW-0614">Plasmid</keyword>
<dbReference type="KEGG" id="arui:G6M88_23545"/>
<evidence type="ECO:0000313" key="4">
    <source>
        <dbReference type="Proteomes" id="UP000663912"/>
    </source>
</evidence>
<organism evidence="3 4">
    <name type="scientific">Agrobacterium rubi</name>
    <dbReference type="NCBI Taxonomy" id="28099"/>
    <lineage>
        <taxon>Bacteria</taxon>
        <taxon>Pseudomonadati</taxon>
        <taxon>Pseudomonadota</taxon>
        <taxon>Alphaproteobacteria</taxon>
        <taxon>Hyphomicrobiales</taxon>
        <taxon>Rhizobiaceae</taxon>
        <taxon>Rhizobium/Agrobacterium group</taxon>
        <taxon>Agrobacterium</taxon>
    </lineage>
</organism>
<dbReference type="Proteomes" id="UP000663912">
    <property type="component" value="Plasmid pW2_73_1"/>
</dbReference>
<protein>
    <submittedName>
        <fullName evidence="3">Biotin carboxyl carrier domain-containing protein</fullName>
    </submittedName>
</protein>
<evidence type="ECO:0000313" key="5">
    <source>
        <dbReference type="Proteomes" id="UP000822331"/>
    </source>
</evidence>
<name>A0AAE7R800_9HYPH</name>
<accession>A0AAE7R800</accession>
<geneLocation type="plasmid" evidence="3 4">
    <name>pW2_73_1</name>
</geneLocation>
<dbReference type="EMBL" id="JAAMCP010000017">
    <property type="protein sequence ID" value="NTF39728.1"/>
    <property type="molecule type" value="Genomic_DNA"/>
</dbReference>
<dbReference type="AlphaFoldDB" id="A0AAE7R800"/>
<dbReference type="InterPro" id="IPR000089">
    <property type="entry name" value="Biotin_lipoyl"/>
</dbReference>
<evidence type="ECO:0000259" key="1">
    <source>
        <dbReference type="Pfam" id="PF00364"/>
    </source>
</evidence>